<evidence type="ECO:0000256" key="5">
    <source>
        <dbReference type="ARBA" id="ARBA00022989"/>
    </source>
</evidence>
<feature type="transmembrane region" description="Helical" evidence="11">
    <location>
        <begin position="505"/>
        <end position="525"/>
    </location>
</feature>
<evidence type="ECO:0000256" key="6">
    <source>
        <dbReference type="ARBA" id="ARBA00023040"/>
    </source>
</evidence>
<organism evidence="13 14">
    <name type="scientific">Homarus americanus</name>
    <name type="common">American lobster</name>
    <dbReference type="NCBI Taxonomy" id="6706"/>
    <lineage>
        <taxon>Eukaryota</taxon>
        <taxon>Metazoa</taxon>
        <taxon>Ecdysozoa</taxon>
        <taxon>Arthropoda</taxon>
        <taxon>Crustacea</taxon>
        <taxon>Multicrustacea</taxon>
        <taxon>Malacostraca</taxon>
        <taxon>Eumalacostraca</taxon>
        <taxon>Eucarida</taxon>
        <taxon>Decapoda</taxon>
        <taxon>Pleocyemata</taxon>
        <taxon>Astacidea</taxon>
        <taxon>Nephropoidea</taxon>
        <taxon>Nephropidae</taxon>
        <taxon>Homarus</taxon>
    </lineage>
</organism>
<protein>
    <submittedName>
        <fullName evidence="13">G-protein coupled receptor 39-like</fullName>
    </submittedName>
</protein>
<comment type="caution">
    <text evidence="13">The sequence shown here is derived from an EMBL/GenBank/DDBJ whole genome shotgun (WGS) entry which is preliminary data.</text>
</comment>
<dbReference type="PRINTS" id="PR00237">
    <property type="entry name" value="GPCRRHODOPSN"/>
</dbReference>
<feature type="transmembrane region" description="Helical" evidence="11">
    <location>
        <begin position="440"/>
        <end position="463"/>
    </location>
</feature>
<feature type="transmembrane region" description="Helical" evidence="11">
    <location>
        <begin position="405"/>
        <end position="428"/>
    </location>
</feature>
<accession>A0A8J5K4N8</accession>
<feature type="region of interest" description="Disordered" evidence="10">
    <location>
        <begin position="73"/>
        <end position="103"/>
    </location>
</feature>
<dbReference type="EMBL" id="JAHLQT010024908">
    <property type="protein sequence ID" value="KAG7164859.1"/>
    <property type="molecule type" value="Genomic_DNA"/>
</dbReference>
<dbReference type="GO" id="GO:0004930">
    <property type="term" value="F:G protein-coupled receptor activity"/>
    <property type="evidence" value="ECO:0007669"/>
    <property type="project" value="UniProtKB-KW"/>
</dbReference>
<name>A0A8J5K4N8_HOMAM</name>
<evidence type="ECO:0000256" key="7">
    <source>
        <dbReference type="ARBA" id="ARBA00023136"/>
    </source>
</evidence>
<evidence type="ECO:0000256" key="8">
    <source>
        <dbReference type="ARBA" id="ARBA00023170"/>
    </source>
</evidence>
<dbReference type="GO" id="GO:0005886">
    <property type="term" value="C:plasma membrane"/>
    <property type="evidence" value="ECO:0007669"/>
    <property type="project" value="UniProtKB-SubCell"/>
</dbReference>
<keyword evidence="5 11" id="KW-1133">Transmembrane helix</keyword>
<dbReference type="PROSITE" id="PS50262">
    <property type="entry name" value="G_PROTEIN_RECEP_F1_2"/>
    <property type="match status" value="1"/>
</dbReference>
<dbReference type="SUPFAM" id="SSF81321">
    <property type="entry name" value="Family A G protein-coupled receptor-like"/>
    <property type="match status" value="1"/>
</dbReference>
<evidence type="ECO:0000256" key="4">
    <source>
        <dbReference type="ARBA" id="ARBA00022692"/>
    </source>
</evidence>
<evidence type="ECO:0000313" key="13">
    <source>
        <dbReference type="EMBL" id="KAG7164859.1"/>
    </source>
</evidence>
<keyword evidence="14" id="KW-1185">Reference proteome</keyword>
<evidence type="ECO:0000259" key="12">
    <source>
        <dbReference type="PROSITE" id="PS50262"/>
    </source>
</evidence>
<feature type="transmembrane region" description="Helical" evidence="11">
    <location>
        <begin position="700"/>
        <end position="717"/>
    </location>
</feature>
<evidence type="ECO:0000256" key="3">
    <source>
        <dbReference type="ARBA" id="ARBA00022475"/>
    </source>
</evidence>
<dbReference type="PANTHER" id="PTHR24249">
    <property type="entry name" value="HISTAMINE RECEPTOR-RELATED G-PROTEIN COUPLED RECEPTOR"/>
    <property type="match status" value="1"/>
</dbReference>
<evidence type="ECO:0000256" key="10">
    <source>
        <dbReference type="SAM" id="MobiDB-lite"/>
    </source>
</evidence>
<dbReference type="InterPro" id="IPR017452">
    <property type="entry name" value="GPCR_Rhodpsn_7TM"/>
</dbReference>
<dbReference type="Pfam" id="PF00001">
    <property type="entry name" value="7tm_1"/>
    <property type="match status" value="1"/>
</dbReference>
<evidence type="ECO:0000256" key="9">
    <source>
        <dbReference type="ARBA" id="ARBA00023224"/>
    </source>
</evidence>
<proteinExistence type="inferred from homology"/>
<keyword evidence="9" id="KW-0807">Transducer</keyword>
<dbReference type="CDD" id="cd00637">
    <property type="entry name" value="7tm_classA_rhodopsin-like"/>
    <property type="match status" value="1"/>
</dbReference>
<comment type="similarity">
    <text evidence="2">Belongs to the G-protein coupled receptor 1 family.</text>
</comment>
<dbReference type="Proteomes" id="UP000747542">
    <property type="component" value="Unassembled WGS sequence"/>
</dbReference>
<dbReference type="InterPro" id="IPR000276">
    <property type="entry name" value="GPCR_Rhodpsn"/>
</dbReference>
<dbReference type="InterPro" id="IPR050569">
    <property type="entry name" value="TAAR"/>
</dbReference>
<feature type="compositionally biased region" description="Polar residues" evidence="10">
    <location>
        <begin position="76"/>
        <end position="103"/>
    </location>
</feature>
<feature type="transmembrane region" description="Helical" evidence="11">
    <location>
        <begin position="546"/>
        <end position="567"/>
    </location>
</feature>
<comment type="subcellular location">
    <subcellularLocation>
        <location evidence="1">Cell membrane</location>
        <topology evidence="1">Multi-pass membrane protein</topology>
    </subcellularLocation>
</comment>
<evidence type="ECO:0000256" key="2">
    <source>
        <dbReference type="ARBA" id="ARBA00010663"/>
    </source>
</evidence>
<keyword evidence="7 11" id="KW-0472">Membrane</keyword>
<gene>
    <name evidence="13" type="primary">GPR39-L</name>
    <name evidence="13" type="ORF">Hamer_G017252</name>
</gene>
<dbReference type="AlphaFoldDB" id="A0A8J5K4N8"/>
<evidence type="ECO:0000313" key="14">
    <source>
        <dbReference type="Proteomes" id="UP000747542"/>
    </source>
</evidence>
<keyword evidence="4 11" id="KW-0812">Transmembrane</keyword>
<feature type="domain" description="G-protein coupled receptors family 1 profile" evidence="12">
    <location>
        <begin position="421"/>
        <end position="717"/>
    </location>
</feature>
<evidence type="ECO:0000256" key="11">
    <source>
        <dbReference type="SAM" id="Phobius"/>
    </source>
</evidence>
<dbReference type="Gene3D" id="1.20.1070.10">
    <property type="entry name" value="Rhodopsin 7-helix transmembrane proteins"/>
    <property type="match status" value="1"/>
</dbReference>
<feature type="transmembrane region" description="Helical" evidence="11">
    <location>
        <begin position="599"/>
        <end position="629"/>
    </location>
</feature>
<keyword evidence="6" id="KW-0297">G-protein coupled receptor</keyword>
<keyword evidence="8 13" id="KW-0675">Receptor</keyword>
<keyword evidence="3" id="KW-1003">Cell membrane</keyword>
<reference evidence="13" key="1">
    <citation type="journal article" date="2021" name="Sci. Adv.">
        <title>The American lobster genome reveals insights on longevity, neural, and immune adaptations.</title>
        <authorList>
            <person name="Polinski J.M."/>
            <person name="Zimin A.V."/>
            <person name="Clark K.F."/>
            <person name="Kohn A.B."/>
            <person name="Sadowski N."/>
            <person name="Timp W."/>
            <person name="Ptitsyn A."/>
            <person name="Khanna P."/>
            <person name="Romanova D.Y."/>
            <person name="Williams P."/>
            <person name="Greenwood S.J."/>
            <person name="Moroz L.L."/>
            <person name="Walt D.R."/>
            <person name="Bodnar A.G."/>
        </authorList>
    </citation>
    <scope>NUCLEOTIDE SEQUENCE</scope>
    <source>
        <strain evidence="13">GMGI-L3</strain>
    </source>
</reference>
<feature type="transmembrane region" description="Helical" evidence="11">
    <location>
        <begin position="655"/>
        <end position="680"/>
    </location>
</feature>
<sequence>MVLFTNSPLTITSTFFQLSLSKMMKYAEEVLMLPLLLSTITVGGSLQLAGAQEECNPKCPFVNDSTLISPLPEAMSKTTNSRGTASKNRGQVSGNNNTKNSGDNAILNSVSLTASQDRVFVGEDKLLGGKVSPSTSLPSYLPKDPYQGTQETMRQAESSTSWVMNIDRHYLCRHPPRTFSSANLGNKELCDGKEGLTFGFNETYELCDDLYFMLYRSNKVAFFSVDYLNKNVSFKVYESERYANLCLPLYKRYNKCEGNKFATVCRETDNLSVVFVNQLTCPRPVDYYSSKYFEVYIVWYLVNNNITSLEMVCEGTCRIIDGEVNGVSFKLSNLHFVSLSGKSCDNNPVGIALMRERNTTMYELVNIYWPCCFAYYTVVWLDNPADYGLNAAWSYLPTPCRTGEVLLILMVGGIGASGVLGNLLVVMVMLSGGHRGQESCVLRTSLATADLLTALIVVVPAFFQHLAPFLNPPQLREWRWDDDPSSNYSNNLTLGFYKSDSGFPLLRSLTFSICSIVSVHTLCLLSFERFVLTTRPLRYREYISMCWVMLAITFIWLIGIINALLLASGENGISLGYNSMVKIPSGISEDSSFHSGGYFYFHILLAILLALSVASTIVFSTIAIISFAIEQIHLAAEMETLNMRVSRFFHEESRYIFFSQLMMTILFLLSVIPGGIVILFHLILYHYQFDMGSYDHLFEYLGWWFFLAATAWNPWLYNIRSHQFRGDAANTLRRLCSGLLPKTHSI</sequence>
<evidence type="ECO:0000256" key="1">
    <source>
        <dbReference type="ARBA" id="ARBA00004651"/>
    </source>
</evidence>